<comment type="catalytic activity">
    <reaction evidence="15">
        <text>pyruvate + ATP = phosphoenolpyruvate + ADP + H(+)</text>
        <dbReference type="Rhea" id="RHEA:18157"/>
        <dbReference type="ChEBI" id="CHEBI:15361"/>
        <dbReference type="ChEBI" id="CHEBI:15378"/>
        <dbReference type="ChEBI" id="CHEBI:30616"/>
        <dbReference type="ChEBI" id="CHEBI:58702"/>
        <dbReference type="ChEBI" id="CHEBI:456216"/>
        <dbReference type="EC" id="2.7.1.40"/>
    </reaction>
</comment>
<dbReference type="OrthoDB" id="108365at2759"/>
<evidence type="ECO:0000256" key="13">
    <source>
        <dbReference type="ARBA" id="ARBA00023152"/>
    </source>
</evidence>
<evidence type="ECO:0000256" key="3">
    <source>
        <dbReference type="ARBA" id="ARBA00004997"/>
    </source>
</evidence>
<evidence type="ECO:0000256" key="5">
    <source>
        <dbReference type="ARBA" id="ARBA00012142"/>
    </source>
</evidence>
<dbReference type="AlphaFoldDB" id="A0A0R3UGQ4"/>
<keyword evidence="14" id="KW-0670">Pyruvate</keyword>
<evidence type="ECO:0000256" key="6">
    <source>
        <dbReference type="ARBA" id="ARBA00022679"/>
    </source>
</evidence>
<keyword evidence="13 15" id="KW-0324">Glycolysis</keyword>
<dbReference type="InterPro" id="IPR015806">
    <property type="entry name" value="Pyrv_Knase_insert_dom_sf"/>
</dbReference>
<evidence type="ECO:0000259" key="17">
    <source>
        <dbReference type="Pfam" id="PF02887"/>
    </source>
</evidence>
<evidence type="ECO:0000256" key="8">
    <source>
        <dbReference type="ARBA" id="ARBA00022741"/>
    </source>
</evidence>
<dbReference type="FunFam" id="3.40.1380.20:FF:000001">
    <property type="entry name" value="Pyruvate kinase"/>
    <property type="match status" value="1"/>
</dbReference>
<dbReference type="PANTHER" id="PTHR11817">
    <property type="entry name" value="PYRUVATE KINASE"/>
    <property type="match status" value="1"/>
</dbReference>
<evidence type="ECO:0000256" key="14">
    <source>
        <dbReference type="ARBA" id="ARBA00023317"/>
    </source>
</evidence>
<dbReference type="SUPFAM" id="SSF50800">
    <property type="entry name" value="PK beta-barrel domain-like"/>
    <property type="match status" value="1"/>
</dbReference>
<dbReference type="GO" id="GO:0016301">
    <property type="term" value="F:kinase activity"/>
    <property type="evidence" value="ECO:0007669"/>
    <property type="project" value="UniProtKB-KW"/>
</dbReference>
<proteinExistence type="inferred from homology"/>
<dbReference type="GO" id="GO:0000287">
    <property type="term" value="F:magnesium ion binding"/>
    <property type="evidence" value="ECO:0007669"/>
    <property type="project" value="InterPro"/>
</dbReference>
<dbReference type="FunFam" id="3.20.20.60:FF:000025">
    <property type="entry name" value="Pyruvate kinase"/>
    <property type="match status" value="1"/>
</dbReference>
<keyword evidence="19" id="KW-1185">Reference proteome</keyword>
<dbReference type="SUPFAM" id="SSF52935">
    <property type="entry name" value="PK C-terminal domain-like"/>
    <property type="match status" value="1"/>
</dbReference>
<evidence type="ECO:0000313" key="19">
    <source>
        <dbReference type="Proteomes" id="UP000267029"/>
    </source>
</evidence>
<evidence type="ECO:0000256" key="4">
    <source>
        <dbReference type="ARBA" id="ARBA00008663"/>
    </source>
</evidence>
<comment type="pathway">
    <text evidence="3 15">Carbohydrate degradation; glycolysis; pyruvate from D-glyceraldehyde 3-phosphate: step 5/5.</text>
</comment>
<evidence type="ECO:0000256" key="7">
    <source>
        <dbReference type="ARBA" id="ARBA00022723"/>
    </source>
</evidence>
<dbReference type="Gene3D" id="2.40.33.10">
    <property type="entry name" value="PK beta-barrel domain-like"/>
    <property type="match status" value="1"/>
</dbReference>
<keyword evidence="12" id="KW-0630">Potassium</keyword>
<feature type="domain" description="Pyruvate kinase C-terminal" evidence="17">
    <location>
        <begin position="421"/>
        <end position="537"/>
    </location>
</feature>
<dbReference type="NCBIfam" id="TIGR01064">
    <property type="entry name" value="pyruv_kin"/>
    <property type="match status" value="1"/>
</dbReference>
<sequence length="558" mass="61195">MSVPLADGVSISVNKSTIKSFGYAAHAHGIIPDSTTSMLERNCNLDIDRPPVSFRKTHVICTIGPASRNVETLHEMFAAGMDIARLNFSHGTHEYHAETVKLIREAEQTFKPTFRPIAIALDTKGPEIRTGLINGSGTAEVELKVNEKIRITSNKMFENQCNEKTLYVDYANIVNVLNAGSQIFIDDGLISVTVKEKGPDYLDCIVDNGGKLGSRKGVNLPGAPVDLPAMSEKDKQDLQFAIDNQLDIIFASFIRDGDCITNMREFLGERGAYIKIIAKIENHQGVKNIDEIIENADGIMVARGDMGIEIPPEKVFLAQKMIIARCNLVGKPGICATQMLESMTYKPRATRAESGDVANAVLDGADCVMLSGESAKGHYPVQCVKTMATICREAEAVINHTQLYNDLRRVVKLPADTNLVTAMAAVEASLRCLAKAIVCITTSGRSAHLIARHRPRCPIMAVTREGVTARQLYLWRGCYPILYKESKADLWADDVNRRIACAIEHGRKIGLLADRDHIVVVAGWKSDPGTTNTVRIVQLGSLAEHNILGIPDIMNYKD</sequence>
<dbReference type="GO" id="GO:0030955">
    <property type="term" value="F:potassium ion binding"/>
    <property type="evidence" value="ECO:0007669"/>
    <property type="project" value="InterPro"/>
</dbReference>
<dbReference type="InterPro" id="IPR001697">
    <property type="entry name" value="Pyr_Knase"/>
</dbReference>
<dbReference type="Pfam" id="PF00224">
    <property type="entry name" value="PK"/>
    <property type="match status" value="1"/>
</dbReference>
<dbReference type="InterPro" id="IPR040442">
    <property type="entry name" value="Pyrv_kinase-like_dom_sf"/>
</dbReference>
<dbReference type="FunFam" id="2.40.33.10:FF:000023">
    <property type="entry name" value="Pyruvate kinase PKM"/>
    <property type="match status" value="1"/>
</dbReference>
<evidence type="ECO:0000259" key="16">
    <source>
        <dbReference type="Pfam" id="PF00224"/>
    </source>
</evidence>
<evidence type="ECO:0000256" key="9">
    <source>
        <dbReference type="ARBA" id="ARBA00022777"/>
    </source>
</evidence>
<accession>A0A0R3UGQ4</accession>
<evidence type="ECO:0000256" key="1">
    <source>
        <dbReference type="ARBA" id="ARBA00001946"/>
    </source>
</evidence>
<dbReference type="Proteomes" id="UP000267029">
    <property type="component" value="Unassembled WGS sequence"/>
</dbReference>
<keyword evidence="11 15" id="KW-0460">Magnesium</keyword>
<evidence type="ECO:0000256" key="11">
    <source>
        <dbReference type="ARBA" id="ARBA00022842"/>
    </source>
</evidence>
<reference evidence="18 19" key="1">
    <citation type="submission" date="2018-10" db="EMBL/GenBank/DDBJ databases">
        <authorList>
            <consortium name="Pathogen Informatics"/>
        </authorList>
    </citation>
    <scope>NUCLEOTIDE SEQUENCE [LARGE SCALE GENOMIC DNA]</scope>
</reference>
<keyword evidence="7" id="KW-0479">Metal-binding</keyword>
<dbReference type="PROSITE" id="PS00110">
    <property type="entry name" value="PYRUVATE_KINASE"/>
    <property type="match status" value="1"/>
</dbReference>
<dbReference type="GO" id="GO:0004743">
    <property type="term" value="F:pyruvate kinase activity"/>
    <property type="evidence" value="ECO:0007669"/>
    <property type="project" value="UniProtKB-EC"/>
</dbReference>
<keyword evidence="6 15" id="KW-0808">Transferase</keyword>
<dbReference type="Gene3D" id="3.40.1380.20">
    <property type="entry name" value="Pyruvate kinase, C-terminal domain"/>
    <property type="match status" value="1"/>
</dbReference>
<dbReference type="UniPathway" id="UPA00109">
    <property type="reaction ID" value="UER00188"/>
</dbReference>
<dbReference type="Gene3D" id="3.20.20.60">
    <property type="entry name" value="Phosphoenolpyruvate-binding domains"/>
    <property type="match status" value="1"/>
</dbReference>
<gene>
    <name evidence="18" type="ORF">MCOS_LOCUS6432</name>
</gene>
<evidence type="ECO:0000256" key="10">
    <source>
        <dbReference type="ARBA" id="ARBA00022840"/>
    </source>
</evidence>
<evidence type="ECO:0000256" key="2">
    <source>
        <dbReference type="ARBA" id="ARBA00001958"/>
    </source>
</evidence>
<name>A0A0R3UGQ4_MESCO</name>
<dbReference type="NCBIfam" id="NF004491">
    <property type="entry name" value="PRK05826.1"/>
    <property type="match status" value="1"/>
</dbReference>
<keyword evidence="10" id="KW-0067">ATP-binding</keyword>
<dbReference type="SUPFAM" id="SSF51621">
    <property type="entry name" value="Phosphoenolpyruvate/pyruvate domain"/>
    <property type="match status" value="1"/>
</dbReference>
<evidence type="ECO:0000256" key="12">
    <source>
        <dbReference type="ARBA" id="ARBA00022958"/>
    </source>
</evidence>
<dbReference type="GO" id="GO:0005524">
    <property type="term" value="F:ATP binding"/>
    <property type="evidence" value="ECO:0007669"/>
    <property type="project" value="UniProtKB-KW"/>
</dbReference>
<dbReference type="NCBIfam" id="NF004978">
    <property type="entry name" value="PRK06354.1"/>
    <property type="match status" value="1"/>
</dbReference>
<keyword evidence="9 15" id="KW-0418">Kinase</keyword>
<comment type="cofactor">
    <cofactor evidence="2">
        <name>K(+)</name>
        <dbReference type="ChEBI" id="CHEBI:29103"/>
    </cofactor>
</comment>
<comment type="cofactor">
    <cofactor evidence="1">
        <name>Mg(2+)</name>
        <dbReference type="ChEBI" id="CHEBI:18420"/>
    </cofactor>
</comment>
<evidence type="ECO:0000256" key="15">
    <source>
        <dbReference type="RuleBase" id="RU000504"/>
    </source>
</evidence>
<organism evidence="18 19">
    <name type="scientific">Mesocestoides corti</name>
    <name type="common">Flatworm</name>
    <dbReference type="NCBI Taxonomy" id="53468"/>
    <lineage>
        <taxon>Eukaryota</taxon>
        <taxon>Metazoa</taxon>
        <taxon>Spiralia</taxon>
        <taxon>Lophotrochozoa</taxon>
        <taxon>Platyhelminthes</taxon>
        <taxon>Cestoda</taxon>
        <taxon>Eucestoda</taxon>
        <taxon>Cyclophyllidea</taxon>
        <taxon>Mesocestoididae</taxon>
        <taxon>Mesocestoides</taxon>
    </lineage>
</organism>
<keyword evidence="8" id="KW-0547">Nucleotide-binding</keyword>
<dbReference type="EMBL" id="UXSR01005261">
    <property type="protein sequence ID" value="VDD80429.1"/>
    <property type="molecule type" value="Genomic_DNA"/>
</dbReference>
<feature type="domain" description="Pyruvate kinase barrel" evidence="16">
    <location>
        <begin position="55"/>
        <end position="384"/>
    </location>
</feature>
<dbReference type="InterPro" id="IPR015795">
    <property type="entry name" value="Pyrv_Knase_C"/>
</dbReference>
<dbReference type="Pfam" id="PF02887">
    <property type="entry name" value="PK_C"/>
    <property type="match status" value="1"/>
</dbReference>
<dbReference type="PRINTS" id="PR01050">
    <property type="entry name" value="PYRUVTKNASE"/>
</dbReference>
<dbReference type="InterPro" id="IPR015793">
    <property type="entry name" value="Pyrv_Knase_brl"/>
</dbReference>
<dbReference type="CDD" id="cd00288">
    <property type="entry name" value="Pyruvate_Kinase"/>
    <property type="match status" value="1"/>
</dbReference>
<dbReference type="InterPro" id="IPR011037">
    <property type="entry name" value="Pyrv_Knase-like_insert_dom_sf"/>
</dbReference>
<comment type="similarity">
    <text evidence="4 15">Belongs to the pyruvate kinase family.</text>
</comment>
<dbReference type="EC" id="2.7.1.40" evidence="5 15"/>
<dbReference type="InterPro" id="IPR036918">
    <property type="entry name" value="Pyrv_Knase_C_sf"/>
</dbReference>
<dbReference type="STRING" id="53468.A0A0R3UGQ4"/>
<dbReference type="InterPro" id="IPR018209">
    <property type="entry name" value="Pyrv_Knase_AS"/>
</dbReference>
<protein>
    <recommendedName>
        <fullName evidence="5 15">Pyruvate kinase</fullName>
        <ecNumber evidence="5 15">2.7.1.40</ecNumber>
    </recommendedName>
</protein>
<evidence type="ECO:0000313" key="18">
    <source>
        <dbReference type="EMBL" id="VDD80429.1"/>
    </source>
</evidence>
<dbReference type="InterPro" id="IPR015813">
    <property type="entry name" value="Pyrv/PenolPyrv_kinase-like_dom"/>
</dbReference>